<keyword evidence="2" id="KW-1185">Reference proteome</keyword>
<accession>A9A3T3</accession>
<dbReference type="KEGG" id="nmr:Nmar_1449"/>
<dbReference type="HOGENOM" id="CLU_2230263_0_0_2"/>
<dbReference type="OrthoDB" id="3222at2157"/>
<dbReference type="AlphaFoldDB" id="A9A3T3"/>
<evidence type="ECO:0000313" key="1">
    <source>
        <dbReference type="EMBL" id="ABX13345.1"/>
    </source>
</evidence>
<dbReference type="RefSeq" id="WP_012215832.1">
    <property type="nucleotide sequence ID" value="NC_010085.1"/>
</dbReference>
<dbReference type="EnsemblBacteria" id="ABX13345">
    <property type="protein sequence ID" value="ABX13345"/>
    <property type="gene ID" value="Nmar_1449"/>
</dbReference>
<dbReference type="EMBL" id="CP000866">
    <property type="protein sequence ID" value="ABX13345.1"/>
    <property type="molecule type" value="Genomic_DNA"/>
</dbReference>
<sequence>MGNIWFLAIGVAVAAALFGSMAMQSMAPINEVILSPQEKKCQQIANEGYKMHALYPEAQPDDLPEDDKKRLLYLDDLWMTECVAVLPAESVFEIVNNVERDVSHDE</sequence>
<gene>
    <name evidence="1" type="ordered locus">Nmar_1449</name>
</gene>
<organism evidence="1 2">
    <name type="scientific">Nitrosopumilus maritimus (strain SCM1)</name>
    <dbReference type="NCBI Taxonomy" id="436308"/>
    <lineage>
        <taxon>Archaea</taxon>
        <taxon>Nitrososphaerota</taxon>
        <taxon>Nitrososphaeria</taxon>
        <taxon>Nitrosopumilales</taxon>
        <taxon>Nitrosopumilaceae</taxon>
        <taxon>Nitrosopumilus</taxon>
    </lineage>
</organism>
<dbReference type="GeneID" id="5773572"/>
<dbReference type="Proteomes" id="UP000000792">
    <property type="component" value="Chromosome"/>
</dbReference>
<reference evidence="1 2" key="1">
    <citation type="journal article" date="2010" name="Proc. Natl. Acad. Sci. U.S.A.">
        <title>Nitrosopumilus maritimus genome reveals unique mechanisms for nitrification and autotrophy in globally distributed marine crenarchaea.</title>
        <authorList>
            <person name="Walker C.B."/>
            <person name="de la Torre J.R."/>
            <person name="Klotz M.G."/>
            <person name="Urakawa H."/>
            <person name="Pinel N."/>
            <person name="Arp D.J."/>
            <person name="Brochier-Armanet C."/>
            <person name="Chain P.S."/>
            <person name="Chan P.P."/>
            <person name="Gollabgir A."/>
            <person name="Hemp J."/>
            <person name="Hugler M."/>
            <person name="Karr E.A."/>
            <person name="Konneke M."/>
            <person name="Shin M."/>
            <person name="Lawton T.J."/>
            <person name="Lowe T."/>
            <person name="Martens-Habbena W."/>
            <person name="Sayavedra-Soto L.A."/>
            <person name="Lang D."/>
            <person name="Sievert S.M."/>
            <person name="Rosenzweig A.C."/>
            <person name="Manning G."/>
            <person name="Stahl D.A."/>
        </authorList>
    </citation>
    <scope>NUCLEOTIDE SEQUENCE [LARGE SCALE GENOMIC DNA]</scope>
    <source>
        <strain evidence="1 2">SCM1</strain>
    </source>
</reference>
<name>A9A3T3_NITMS</name>
<evidence type="ECO:0000313" key="2">
    <source>
        <dbReference type="Proteomes" id="UP000000792"/>
    </source>
</evidence>
<dbReference type="eggNOG" id="arCOG11453">
    <property type="taxonomic scope" value="Archaea"/>
</dbReference>
<dbReference type="InParanoid" id="A9A3T3"/>
<protein>
    <submittedName>
        <fullName evidence="1">Uncharacterized protein</fullName>
    </submittedName>
</protein>
<proteinExistence type="predicted"/>